<feature type="transmembrane region" description="Helical" evidence="6">
    <location>
        <begin position="83"/>
        <end position="102"/>
    </location>
</feature>
<feature type="transmembrane region" description="Helical" evidence="6">
    <location>
        <begin position="109"/>
        <end position="131"/>
    </location>
</feature>
<dbReference type="InterPro" id="IPR052711">
    <property type="entry name" value="Zinc_ADH-like"/>
</dbReference>
<dbReference type="InterPro" id="IPR013154">
    <property type="entry name" value="ADH-like_N"/>
</dbReference>
<dbReference type="GO" id="GO:0016491">
    <property type="term" value="F:oxidoreductase activity"/>
    <property type="evidence" value="ECO:0007669"/>
    <property type="project" value="InterPro"/>
</dbReference>
<dbReference type="Gene3D" id="3.90.180.10">
    <property type="entry name" value="Medium-chain alcohol dehydrogenases, catalytic domain"/>
    <property type="match status" value="1"/>
</dbReference>
<dbReference type="SUPFAM" id="SSF50129">
    <property type="entry name" value="GroES-like"/>
    <property type="match status" value="1"/>
</dbReference>
<dbReference type="InterPro" id="IPR011032">
    <property type="entry name" value="GroES-like_sf"/>
</dbReference>
<dbReference type="Gene3D" id="3.40.50.720">
    <property type="entry name" value="NAD(P)-binding Rossmann-like Domain"/>
    <property type="match status" value="1"/>
</dbReference>
<dbReference type="InterPro" id="IPR036291">
    <property type="entry name" value="NAD(P)-bd_dom_sf"/>
</dbReference>
<dbReference type="CDD" id="cd08276">
    <property type="entry name" value="MDR7"/>
    <property type="match status" value="1"/>
</dbReference>
<keyword evidence="4 6" id="KW-0472">Membrane</keyword>
<dbReference type="InterPro" id="IPR005828">
    <property type="entry name" value="MFS_sugar_transport-like"/>
</dbReference>
<dbReference type="GO" id="GO:0016020">
    <property type="term" value="C:membrane"/>
    <property type="evidence" value="ECO:0007669"/>
    <property type="project" value="UniProtKB-SubCell"/>
</dbReference>
<feature type="transmembrane region" description="Helical" evidence="6">
    <location>
        <begin position="397"/>
        <end position="420"/>
    </location>
</feature>
<reference evidence="8" key="1">
    <citation type="journal article" date="2020" name="BMC Genomics">
        <title>Correction to: Identification and distribution of gene clusters required for synthesis of sphingolipid metabolism inhibitors in diverse species of the filamentous fungus Fusarium.</title>
        <authorList>
            <person name="Kim H.S."/>
            <person name="Lohmar J.M."/>
            <person name="Busman M."/>
            <person name="Brown D.W."/>
            <person name="Naumann T.A."/>
            <person name="Divon H.H."/>
            <person name="Lysoe E."/>
            <person name="Uhlig S."/>
            <person name="Proctor R.H."/>
        </authorList>
    </citation>
    <scope>NUCLEOTIDE SEQUENCE</scope>
    <source>
        <strain evidence="8">NRRL 45417</strain>
    </source>
</reference>
<dbReference type="InterPro" id="IPR036259">
    <property type="entry name" value="MFS_trans_sf"/>
</dbReference>
<feature type="transmembrane region" description="Helical" evidence="6">
    <location>
        <begin position="213"/>
        <end position="234"/>
    </location>
</feature>
<name>A0A8H4TD88_9HYPO</name>
<feature type="transmembrane region" description="Helical" evidence="6">
    <location>
        <begin position="432"/>
        <end position="452"/>
    </location>
</feature>
<dbReference type="Gene3D" id="1.20.1250.20">
    <property type="entry name" value="MFS general substrate transporter like domains"/>
    <property type="match status" value="1"/>
</dbReference>
<evidence type="ECO:0000259" key="7">
    <source>
        <dbReference type="PROSITE" id="PS50850"/>
    </source>
</evidence>
<dbReference type="Pfam" id="PF00083">
    <property type="entry name" value="Sugar_tr"/>
    <property type="match status" value="1"/>
</dbReference>
<evidence type="ECO:0000256" key="2">
    <source>
        <dbReference type="ARBA" id="ARBA00022692"/>
    </source>
</evidence>
<dbReference type="Proteomes" id="UP000604273">
    <property type="component" value="Unassembled WGS sequence"/>
</dbReference>
<dbReference type="OrthoDB" id="2153661at2759"/>
<dbReference type="Pfam" id="PF00107">
    <property type="entry name" value="ADH_zinc_N"/>
    <property type="match status" value="1"/>
</dbReference>
<dbReference type="AlphaFoldDB" id="A0A8H4TD88"/>
<dbReference type="Pfam" id="PF08240">
    <property type="entry name" value="ADH_N"/>
    <property type="match status" value="1"/>
</dbReference>
<evidence type="ECO:0000256" key="5">
    <source>
        <dbReference type="SAM" id="MobiDB-lite"/>
    </source>
</evidence>
<gene>
    <name evidence="8" type="ORF">FGADI_4304</name>
</gene>
<organism evidence="8 9">
    <name type="scientific">Fusarium gaditjirri</name>
    <dbReference type="NCBI Taxonomy" id="282569"/>
    <lineage>
        <taxon>Eukaryota</taxon>
        <taxon>Fungi</taxon>
        <taxon>Dikarya</taxon>
        <taxon>Ascomycota</taxon>
        <taxon>Pezizomycotina</taxon>
        <taxon>Sordariomycetes</taxon>
        <taxon>Hypocreomycetidae</taxon>
        <taxon>Hypocreales</taxon>
        <taxon>Nectriaceae</taxon>
        <taxon>Fusarium</taxon>
        <taxon>Fusarium nisikadoi species complex</taxon>
    </lineage>
</organism>
<dbReference type="InterPro" id="IPR013149">
    <property type="entry name" value="ADH-like_C"/>
</dbReference>
<evidence type="ECO:0000256" key="4">
    <source>
        <dbReference type="ARBA" id="ARBA00023136"/>
    </source>
</evidence>
<comment type="subcellular location">
    <subcellularLocation>
        <location evidence="1">Membrane</location>
        <topology evidence="1">Multi-pass membrane protein</topology>
    </subcellularLocation>
</comment>
<keyword evidence="3 6" id="KW-1133">Transmembrane helix</keyword>
<evidence type="ECO:0000313" key="8">
    <source>
        <dbReference type="EMBL" id="KAF4955733.1"/>
    </source>
</evidence>
<dbReference type="InterPro" id="IPR020843">
    <property type="entry name" value="ER"/>
</dbReference>
<dbReference type="PROSITE" id="PS00216">
    <property type="entry name" value="SUGAR_TRANSPORT_1"/>
    <property type="match status" value="1"/>
</dbReference>
<keyword evidence="2 6" id="KW-0812">Transmembrane</keyword>
<evidence type="ECO:0000256" key="6">
    <source>
        <dbReference type="SAM" id="Phobius"/>
    </source>
</evidence>
<feature type="transmembrane region" description="Helical" evidence="6">
    <location>
        <begin position="301"/>
        <end position="322"/>
    </location>
</feature>
<reference evidence="8" key="2">
    <citation type="submission" date="2020-05" db="EMBL/GenBank/DDBJ databases">
        <authorList>
            <person name="Kim H.-S."/>
            <person name="Proctor R.H."/>
            <person name="Brown D.W."/>
        </authorList>
    </citation>
    <scope>NUCLEOTIDE SEQUENCE</scope>
    <source>
        <strain evidence="8">NRRL 45417</strain>
    </source>
</reference>
<feature type="domain" description="Major facilitator superfamily (MFS) profile" evidence="7">
    <location>
        <begin position="42"/>
        <end position="456"/>
    </location>
</feature>
<dbReference type="SUPFAM" id="SSF51735">
    <property type="entry name" value="NAD(P)-binding Rossmann-fold domains"/>
    <property type="match status" value="1"/>
</dbReference>
<dbReference type="PANTHER" id="PTHR45033:SF3">
    <property type="entry name" value="DEHYDROGENASE, PUTATIVE (AFU_ORTHOLOGUE AFUA_2G13270)-RELATED"/>
    <property type="match status" value="1"/>
</dbReference>
<dbReference type="FunFam" id="3.40.50.720:FF:000481">
    <property type="entry name" value="Alcohol dehydrogenase, variant"/>
    <property type="match status" value="1"/>
</dbReference>
<feature type="transmembrane region" description="Helical" evidence="6">
    <location>
        <begin position="259"/>
        <end position="281"/>
    </location>
</feature>
<dbReference type="SMART" id="SM00829">
    <property type="entry name" value="PKS_ER"/>
    <property type="match status" value="1"/>
</dbReference>
<dbReference type="GO" id="GO:0022857">
    <property type="term" value="F:transmembrane transporter activity"/>
    <property type="evidence" value="ECO:0007669"/>
    <property type="project" value="InterPro"/>
</dbReference>
<dbReference type="EMBL" id="JABFAI010000094">
    <property type="protein sequence ID" value="KAF4955733.1"/>
    <property type="molecule type" value="Genomic_DNA"/>
</dbReference>
<dbReference type="InterPro" id="IPR020846">
    <property type="entry name" value="MFS_dom"/>
</dbReference>
<proteinExistence type="predicted"/>
<dbReference type="InterPro" id="IPR005829">
    <property type="entry name" value="Sugar_transporter_CS"/>
</dbReference>
<sequence length="903" mass="98022">MSDHSTKNQMPSDKTRAVSSDASISTETETNGPAQRTPGQIDVLVQGVALFSDGYNIQIIGYMNTVLAKLYPKQMTPEVKTRLSNSILIGDIFGMLIFGLCIDRFGRRIGIYLTTLFLVLGIVIATAAHGVTVEGMFWMMVIGRGVAGVGAGGEYTVCTSQAVECADSTEAMRKRRGMLVAVATNAAIISGFVASSIVSLIVIAAYKGVPHDGIWRICFGIGIILPLGIFFFRLRLMDSTQYQKHAIQHKIPYKLAIKYYWKPLLGCCSAWFLYDAVVYPFNLLAPTLVAGFSDNQTMQESIGWSALINFFALPGAFIGALLMDRIGRRQTYALGWSIVCVFGFVIGGTMYPLNSPSAFPAFVTLYGLFQTFLSVGPGDCNFLVSSESFPTPLRGHFLGFAAAIGKVGAAVGTQALSKCLVSFDDKLKGQQVVFLIGSAISVVGVLCVWFLIPNHPKTLEEEDVRFKAYLENNGYDTSQMGLKGCDWLHGIYSETRPPDRAHKASSDSLNGYGPIWGHLYRLPQSNFRHCDTMLKASKESRAALQRVLHLGQVSGKPGEIYYPLQLRRTEKPVPGEHEVLVQLKAAALNHRDLFVRQHQYPAISLDNPMLSDGYGVITEVGRGVSDNSLLGENVLLTPMRGWISDPAGPEDPKKWSITGSTRLYDVGTAQDYVCVHKDEVVPAPKHLSATEGAALPLVGLTAWRALVTKAAVQPGQNVLITGIGGGVALSALQFGVVMGANVFVTSGSHEKLDRARDLGAQGGAIYKKEKWEADIRDQLPSSRPFIDAIIDGAGGDIVSKAVRLLKPGGVIVQYGMTVSPKMNWTMPAVLLNAELKGTTMGSRQEFQDMVSFVDRKGIRPVISRIVQGLSNLADIDGLFDDMKAGRQMGKLVIDIEEPSSPKI</sequence>
<feature type="transmembrane region" description="Helical" evidence="6">
    <location>
        <begin position="334"/>
        <end position="353"/>
    </location>
</feature>
<feature type="transmembrane region" description="Helical" evidence="6">
    <location>
        <begin position="178"/>
        <end position="207"/>
    </location>
</feature>
<accession>A0A8H4TD88</accession>
<dbReference type="PANTHER" id="PTHR45033">
    <property type="match status" value="1"/>
</dbReference>
<dbReference type="PROSITE" id="PS50850">
    <property type="entry name" value="MFS"/>
    <property type="match status" value="1"/>
</dbReference>
<protein>
    <recommendedName>
        <fullName evidence="7">Major facilitator superfamily (MFS) profile domain-containing protein</fullName>
    </recommendedName>
</protein>
<dbReference type="SUPFAM" id="SSF103473">
    <property type="entry name" value="MFS general substrate transporter"/>
    <property type="match status" value="1"/>
</dbReference>
<evidence type="ECO:0000256" key="3">
    <source>
        <dbReference type="ARBA" id="ARBA00022989"/>
    </source>
</evidence>
<feature type="region of interest" description="Disordered" evidence="5">
    <location>
        <begin position="1"/>
        <end position="38"/>
    </location>
</feature>
<keyword evidence="9" id="KW-1185">Reference proteome</keyword>
<evidence type="ECO:0000313" key="9">
    <source>
        <dbReference type="Proteomes" id="UP000604273"/>
    </source>
</evidence>
<evidence type="ECO:0000256" key="1">
    <source>
        <dbReference type="ARBA" id="ARBA00004141"/>
    </source>
</evidence>
<comment type="caution">
    <text evidence="8">The sequence shown here is derived from an EMBL/GenBank/DDBJ whole genome shotgun (WGS) entry which is preliminary data.</text>
</comment>
<feature type="compositionally biased region" description="Polar residues" evidence="5">
    <location>
        <begin position="7"/>
        <end position="38"/>
    </location>
</feature>